<reference evidence="3 4" key="1">
    <citation type="submission" date="2020-08" db="EMBL/GenBank/DDBJ databases">
        <title>Genomic Encyclopedia of Type Strains, Phase IV (KMG-IV): sequencing the most valuable type-strain genomes for metagenomic binning, comparative biology and taxonomic classification.</title>
        <authorList>
            <person name="Goeker M."/>
        </authorList>
    </citation>
    <scope>NUCLEOTIDE SEQUENCE [LARGE SCALE GENOMIC DNA]</scope>
    <source>
        <strain evidence="3 4">DSM 101015</strain>
    </source>
</reference>
<dbReference type="Proteomes" id="UP000565745">
    <property type="component" value="Unassembled WGS sequence"/>
</dbReference>
<dbReference type="Pfam" id="PF00582">
    <property type="entry name" value="Usp"/>
    <property type="match status" value="1"/>
</dbReference>
<organism evidence="3 4">
    <name type="scientific">Sulfitobacter noctilucicola</name>
    <dbReference type="NCBI Taxonomy" id="1342301"/>
    <lineage>
        <taxon>Bacteria</taxon>
        <taxon>Pseudomonadati</taxon>
        <taxon>Pseudomonadota</taxon>
        <taxon>Alphaproteobacteria</taxon>
        <taxon>Rhodobacterales</taxon>
        <taxon>Roseobacteraceae</taxon>
        <taxon>Sulfitobacter</taxon>
    </lineage>
</organism>
<dbReference type="Gene3D" id="3.40.50.620">
    <property type="entry name" value="HUPs"/>
    <property type="match status" value="1"/>
</dbReference>
<dbReference type="PANTHER" id="PTHR46268:SF6">
    <property type="entry name" value="UNIVERSAL STRESS PROTEIN UP12"/>
    <property type="match status" value="1"/>
</dbReference>
<gene>
    <name evidence="3" type="ORF">GGR93_000546</name>
</gene>
<name>A0A7W6M5D8_9RHOB</name>
<evidence type="ECO:0000313" key="4">
    <source>
        <dbReference type="Proteomes" id="UP000565745"/>
    </source>
</evidence>
<sequence length="148" mass="15560">MFRQIVVALDGSKKSKKAARVGFDLAKFYGGAVTLIHVPHAETAAFVVGAVSGYHAAITKPTFAEIEEAGQKVLDEALKIAADLKFTDVSTQMPHGDAATEILLLADQINADLIISGRRGLSGISSLVLGSTTQRINHLAKCACLSVV</sequence>
<dbReference type="PRINTS" id="PR01438">
    <property type="entry name" value="UNVRSLSTRESS"/>
</dbReference>
<dbReference type="RefSeq" id="WP_025055129.1">
    <property type="nucleotide sequence ID" value="NZ_JACIFU010000001.1"/>
</dbReference>
<comment type="caution">
    <text evidence="3">The sequence shown here is derived from an EMBL/GenBank/DDBJ whole genome shotgun (WGS) entry which is preliminary data.</text>
</comment>
<comment type="similarity">
    <text evidence="1">Belongs to the universal stress protein A family.</text>
</comment>
<keyword evidence="4" id="KW-1185">Reference proteome</keyword>
<dbReference type="InterPro" id="IPR006016">
    <property type="entry name" value="UspA"/>
</dbReference>
<dbReference type="AlphaFoldDB" id="A0A7W6M5D8"/>
<dbReference type="CDD" id="cd00293">
    <property type="entry name" value="USP-like"/>
    <property type="match status" value="1"/>
</dbReference>
<protein>
    <submittedName>
        <fullName evidence="3">Nucleotide-binding universal stress UspA family protein</fullName>
    </submittedName>
</protein>
<dbReference type="EMBL" id="JACIFU010000001">
    <property type="protein sequence ID" value="MBB4172785.1"/>
    <property type="molecule type" value="Genomic_DNA"/>
</dbReference>
<dbReference type="InterPro" id="IPR006015">
    <property type="entry name" value="Universal_stress_UspA"/>
</dbReference>
<feature type="domain" description="UspA" evidence="2">
    <location>
        <begin position="1"/>
        <end position="145"/>
    </location>
</feature>
<evidence type="ECO:0000256" key="1">
    <source>
        <dbReference type="ARBA" id="ARBA00008791"/>
    </source>
</evidence>
<accession>A0A7W6M5D8</accession>
<proteinExistence type="inferred from homology"/>
<evidence type="ECO:0000313" key="3">
    <source>
        <dbReference type="EMBL" id="MBB4172785.1"/>
    </source>
</evidence>
<evidence type="ECO:0000259" key="2">
    <source>
        <dbReference type="Pfam" id="PF00582"/>
    </source>
</evidence>
<dbReference type="InterPro" id="IPR014729">
    <property type="entry name" value="Rossmann-like_a/b/a_fold"/>
</dbReference>
<dbReference type="OrthoDB" id="5186731at2"/>
<dbReference type="SUPFAM" id="SSF52402">
    <property type="entry name" value="Adenine nucleotide alpha hydrolases-like"/>
    <property type="match status" value="1"/>
</dbReference>
<dbReference type="PANTHER" id="PTHR46268">
    <property type="entry name" value="STRESS RESPONSE PROTEIN NHAX"/>
    <property type="match status" value="1"/>
</dbReference>